<dbReference type="Proteomes" id="UP000887577">
    <property type="component" value="Unplaced"/>
</dbReference>
<keyword evidence="3" id="KW-0479">Metal-binding</keyword>
<dbReference type="SMART" id="SM00322">
    <property type="entry name" value="KH"/>
    <property type="match status" value="1"/>
</dbReference>
<dbReference type="InterPro" id="IPR051628">
    <property type="entry name" value="LUBAC_E3_Ligases"/>
</dbReference>
<sequence>MQETLNVEMILPYSAAGDKKLVYKNLHLQNVNENHQTTVYMRVRLNKVKAVLGENGETLKQICRESGAKIELSEKEPFNQFVLRGTTAQVQSGECLIREKTIQLPTHFNQQKPSDLQILPQNKVNVKHCTNEEVRPTFECGICFESFKIEEGCISCEVNAFTLEPTKEIHTVCIHCMRGYAHSAVNDIPVAFGGTGLQCASPECKNIFTLPTFEFYLSDEDYLPLKLRLQEQCLADASLEDLVICPGCGFKFCALTMTEYYRCVCGRVQCKFCPRLYNAEHIGKTCQLLDKEEEAKSVSSQKLEAKISEAVIRKCYKCGIAFVKIDGCNKMQ</sequence>
<evidence type="ECO:0000256" key="3">
    <source>
        <dbReference type="ARBA" id="ARBA00022723"/>
    </source>
</evidence>
<dbReference type="AlphaFoldDB" id="A0A914YR57"/>
<evidence type="ECO:0000313" key="11">
    <source>
        <dbReference type="WBParaSite" id="PSU_v2.g2661.t1"/>
    </source>
</evidence>
<dbReference type="InterPro" id="IPR044066">
    <property type="entry name" value="TRIAD_supradom"/>
</dbReference>
<dbReference type="PANTHER" id="PTHR22770">
    <property type="entry name" value="UBIQUITIN CONJUGATING ENZYME 7 INTERACTING PROTEIN-RELATED"/>
    <property type="match status" value="1"/>
</dbReference>
<dbReference type="Pfam" id="PF26200">
    <property type="entry name" value="Rcat_RNF216"/>
    <property type="match status" value="1"/>
</dbReference>
<name>A0A914YR57_9BILA</name>
<evidence type="ECO:0000256" key="4">
    <source>
        <dbReference type="ARBA" id="ARBA00022737"/>
    </source>
</evidence>
<reference evidence="11" key="1">
    <citation type="submission" date="2022-11" db="UniProtKB">
        <authorList>
            <consortium name="WormBaseParasite"/>
        </authorList>
    </citation>
    <scope>IDENTIFICATION</scope>
</reference>
<dbReference type="WBParaSite" id="PSU_v2.g2661.t1">
    <property type="protein sequence ID" value="PSU_v2.g2661.t1"/>
    <property type="gene ID" value="PSU_v2.g2661"/>
</dbReference>
<evidence type="ECO:0000256" key="2">
    <source>
        <dbReference type="ARBA" id="ARBA00022679"/>
    </source>
</evidence>
<dbReference type="InterPro" id="IPR013083">
    <property type="entry name" value="Znf_RING/FYVE/PHD"/>
</dbReference>
<evidence type="ECO:0000259" key="9">
    <source>
        <dbReference type="PROSITE" id="PS51873"/>
    </source>
</evidence>
<evidence type="ECO:0000256" key="5">
    <source>
        <dbReference type="ARBA" id="ARBA00022771"/>
    </source>
</evidence>
<evidence type="ECO:0000256" key="6">
    <source>
        <dbReference type="ARBA" id="ARBA00022786"/>
    </source>
</evidence>
<evidence type="ECO:0000256" key="1">
    <source>
        <dbReference type="ARBA" id="ARBA00004906"/>
    </source>
</evidence>
<keyword evidence="2" id="KW-0808">Transferase</keyword>
<keyword evidence="4" id="KW-0677">Repeat</keyword>
<accession>A0A914YR57</accession>
<dbReference type="PROSITE" id="PS51873">
    <property type="entry name" value="TRIAD"/>
    <property type="match status" value="1"/>
</dbReference>
<dbReference type="InterPro" id="IPR004088">
    <property type="entry name" value="KH_dom_type_1"/>
</dbReference>
<proteinExistence type="predicted"/>
<dbReference type="Gene3D" id="3.30.1370.10">
    <property type="entry name" value="K Homology domain, type 1"/>
    <property type="match status" value="1"/>
</dbReference>
<dbReference type="Pfam" id="PF00013">
    <property type="entry name" value="KH_1"/>
    <property type="match status" value="1"/>
</dbReference>
<keyword evidence="6" id="KW-0833">Ubl conjugation pathway</keyword>
<dbReference type="InterPro" id="IPR036612">
    <property type="entry name" value="KH_dom_type_1_sf"/>
</dbReference>
<comment type="pathway">
    <text evidence="1">Protein modification; protein ubiquitination.</text>
</comment>
<keyword evidence="10" id="KW-1185">Reference proteome</keyword>
<dbReference type="PANTHER" id="PTHR22770:SF47">
    <property type="entry name" value="E3 UBIQUITIN-PROTEIN LIGASE RNF216"/>
    <property type="match status" value="1"/>
</dbReference>
<feature type="domain" description="RING-type" evidence="9">
    <location>
        <begin position="136"/>
        <end position="332"/>
    </location>
</feature>
<organism evidence="10 11">
    <name type="scientific">Panagrolaimus superbus</name>
    <dbReference type="NCBI Taxonomy" id="310955"/>
    <lineage>
        <taxon>Eukaryota</taxon>
        <taxon>Metazoa</taxon>
        <taxon>Ecdysozoa</taxon>
        <taxon>Nematoda</taxon>
        <taxon>Chromadorea</taxon>
        <taxon>Rhabditida</taxon>
        <taxon>Tylenchina</taxon>
        <taxon>Panagrolaimomorpha</taxon>
        <taxon>Panagrolaimoidea</taxon>
        <taxon>Panagrolaimidae</taxon>
        <taxon>Panagrolaimus</taxon>
    </lineage>
</organism>
<evidence type="ECO:0000256" key="8">
    <source>
        <dbReference type="PROSITE-ProRule" id="PRU00117"/>
    </source>
</evidence>
<dbReference type="PROSITE" id="PS50084">
    <property type="entry name" value="KH_TYPE_1"/>
    <property type="match status" value="1"/>
</dbReference>
<dbReference type="GO" id="GO:0003723">
    <property type="term" value="F:RNA binding"/>
    <property type="evidence" value="ECO:0007669"/>
    <property type="project" value="UniProtKB-UniRule"/>
</dbReference>
<protein>
    <submittedName>
        <fullName evidence="11">RING-type domain-containing protein</fullName>
    </submittedName>
</protein>
<dbReference type="Gene3D" id="3.30.40.10">
    <property type="entry name" value="Zinc/RING finger domain, C3HC4 (zinc finger)"/>
    <property type="match status" value="1"/>
</dbReference>
<keyword evidence="5" id="KW-0863">Zinc-finger</keyword>
<dbReference type="GO" id="GO:0016740">
    <property type="term" value="F:transferase activity"/>
    <property type="evidence" value="ECO:0007669"/>
    <property type="project" value="UniProtKB-KW"/>
</dbReference>
<keyword evidence="8" id="KW-0694">RNA-binding</keyword>
<evidence type="ECO:0000313" key="10">
    <source>
        <dbReference type="Proteomes" id="UP000887577"/>
    </source>
</evidence>
<evidence type="ECO:0000256" key="7">
    <source>
        <dbReference type="ARBA" id="ARBA00022833"/>
    </source>
</evidence>
<keyword evidence="7" id="KW-0862">Zinc</keyword>
<dbReference type="GO" id="GO:0008270">
    <property type="term" value="F:zinc ion binding"/>
    <property type="evidence" value="ECO:0007669"/>
    <property type="project" value="UniProtKB-KW"/>
</dbReference>
<dbReference type="InterPro" id="IPR004087">
    <property type="entry name" value="KH_dom"/>
</dbReference>
<dbReference type="SUPFAM" id="SSF54791">
    <property type="entry name" value="Eukaryotic type KH-domain (KH-domain type I)"/>
    <property type="match status" value="1"/>
</dbReference>